<protein>
    <recommendedName>
        <fullName evidence="1">HTH cro/C1-type domain-containing protein</fullName>
    </recommendedName>
</protein>
<dbReference type="CDD" id="cd00093">
    <property type="entry name" value="HTH_XRE"/>
    <property type="match status" value="1"/>
</dbReference>
<dbReference type="Gene3D" id="1.10.260.40">
    <property type="entry name" value="lambda repressor-like DNA-binding domains"/>
    <property type="match status" value="1"/>
</dbReference>
<evidence type="ECO:0000259" key="1">
    <source>
        <dbReference type="PROSITE" id="PS50943"/>
    </source>
</evidence>
<dbReference type="InterPro" id="IPR010982">
    <property type="entry name" value="Lambda_DNA-bd_dom_sf"/>
</dbReference>
<dbReference type="PROSITE" id="PS50943">
    <property type="entry name" value="HTH_CROC1"/>
    <property type="match status" value="1"/>
</dbReference>
<dbReference type="AlphaFoldDB" id="A0A382CE86"/>
<feature type="domain" description="HTH cro/C1-type" evidence="1">
    <location>
        <begin position="19"/>
        <end position="64"/>
    </location>
</feature>
<dbReference type="SUPFAM" id="SSF47413">
    <property type="entry name" value="lambda repressor-like DNA-binding domains"/>
    <property type="match status" value="1"/>
</dbReference>
<dbReference type="GO" id="GO:0003677">
    <property type="term" value="F:DNA binding"/>
    <property type="evidence" value="ECO:0007669"/>
    <property type="project" value="InterPro"/>
</dbReference>
<name>A0A382CE86_9ZZZZ</name>
<dbReference type="Pfam" id="PF01381">
    <property type="entry name" value="HTH_3"/>
    <property type="match status" value="1"/>
</dbReference>
<sequence>MNKQYAKKLSQTSEISNRFRQLIKDHNMTQREFCNKTGISTGHLSKVLTGNAIPSGAMLVSIAKEGFDVNLILCGVSHSEILNERESEIEKLKLIIEELRSIINFNLKK</sequence>
<evidence type="ECO:0000313" key="2">
    <source>
        <dbReference type="EMBL" id="SVB24386.1"/>
    </source>
</evidence>
<dbReference type="SMART" id="SM00530">
    <property type="entry name" value="HTH_XRE"/>
    <property type="match status" value="1"/>
</dbReference>
<proteinExistence type="predicted"/>
<gene>
    <name evidence="2" type="ORF">METZ01_LOCUS177240</name>
</gene>
<dbReference type="InterPro" id="IPR001387">
    <property type="entry name" value="Cro/C1-type_HTH"/>
</dbReference>
<organism evidence="2">
    <name type="scientific">marine metagenome</name>
    <dbReference type="NCBI Taxonomy" id="408172"/>
    <lineage>
        <taxon>unclassified sequences</taxon>
        <taxon>metagenomes</taxon>
        <taxon>ecological metagenomes</taxon>
    </lineage>
</organism>
<reference evidence="2" key="1">
    <citation type="submission" date="2018-05" db="EMBL/GenBank/DDBJ databases">
        <authorList>
            <person name="Lanie J.A."/>
            <person name="Ng W.-L."/>
            <person name="Kazmierczak K.M."/>
            <person name="Andrzejewski T.M."/>
            <person name="Davidsen T.M."/>
            <person name="Wayne K.J."/>
            <person name="Tettelin H."/>
            <person name="Glass J.I."/>
            <person name="Rusch D."/>
            <person name="Podicherti R."/>
            <person name="Tsui H.-C.T."/>
            <person name="Winkler M.E."/>
        </authorList>
    </citation>
    <scope>NUCLEOTIDE SEQUENCE</scope>
</reference>
<dbReference type="EMBL" id="UINC01034091">
    <property type="protein sequence ID" value="SVB24386.1"/>
    <property type="molecule type" value="Genomic_DNA"/>
</dbReference>
<accession>A0A382CE86</accession>